<gene>
    <name evidence="13" type="primary">LOC106743796</name>
</gene>
<evidence type="ECO:0000313" key="12">
    <source>
        <dbReference type="Proteomes" id="UP000515204"/>
    </source>
</evidence>
<protein>
    <submittedName>
        <fullName evidence="13">Serine protease gd-like isoform X1</fullName>
    </submittedName>
</protein>
<evidence type="ECO:0000256" key="9">
    <source>
        <dbReference type="SAM" id="MobiDB-lite"/>
    </source>
</evidence>
<dbReference type="OrthoDB" id="238681at2759"/>
<keyword evidence="5" id="KW-0378">Hydrolase</keyword>
<comment type="subcellular location">
    <subcellularLocation>
        <location evidence="1">Secreted</location>
    </subcellularLocation>
</comment>
<feature type="compositionally biased region" description="Low complexity" evidence="9">
    <location>
        <begin position="233"/>
        <end position="247"/>
    </location>
</feature>
<feature type="signal peptide" evidence="10">
    <location>
        <begin position="1"/>
        <end position="29"/>
    </location>
</feature>
<reference evidence="13" key="1">
    <citation type="submission" date="2025-08" db="UniProtKB">
        <authorList>
            <consortium name="RefSeq"/>
        </authorList>
    </citation>
    <scope>IDENTIFICATION</scope>
</reference>
<dbReference type="FunFam" id="2.40.10.10:FF:000146">
    <property type="entry name" value="Serine protease 53"/>
    <property type="match status" value="1"/>
</dbReference>
<dbReference type="InterPro" id="IPR018114">
    <property type="entry name" value="TRYPSIN_HIS"/>
</dbReference>
<evidence type="ECO:0000256" key="1">
    <source>
        <dbReference type="ARBA" id="ARBA00004613"/>
    </source>
</evidence>
<evidence type="ECO:0000259" key="11">
    <source>
        <dbReference type="PROSITE" id="PS50240"/>
    </source>
</evidence>
<evidence type="ECO:0000256" key="2">
    <source>
        <dbReference type="ARBA" id="ARBA00022525"/>
    </source>
</evidence>
<dbReference type="KEGG" id="dqu:106743796"/>
<dbReference type="AlphaFoldDB" id="A0A6P3X593"/>
<dbReference type="GeneID" id="106743796"/>
<evidence type="ECO:0000256" key="5">
    <source>
        <dbReference type="ARBA" id="ARBA00022801"/>
    </source>
</evidence>
<dbReference type="InterPro" id="IPR001254">
    <property type="entry name" value="Trypsin_dom"/>
</dbReference>
<dbReference type="RefSeq" id="XP_014473475.1">
    <property type="nucleotide sequence ID" value="XM_014617989.1"/>
</dbReference>
<dbReference type="CDD" id="cd00190">
    <property type="entry name" value="Tryp_SPc"/>
    <property type="match status" value="1"/>
</dbReference>
<evidence type="ECO:0000256" key="6">
    <source>
        <dbReference type="ARBA" id="ARBA00022825"/>
    </source>
</evidence>
<keyword evidence="8" id="KW-1015">Disulfide bond</keyword>
<feature type="region of interest" description="Disordered" evidence="9">
    <location>
        <begin position="191"/>
        <end position="210"/>
    </location>
</feature>
<dbReference type="GO" id="GO:0005576">
    <property type="term" value="C:extracellular region"/>
    <property type="evidence" value="ECO:0007669"/>
    <property type="project" value="UniProtKB-SubCell"/>
</dbReference>
<feature type="chain" id="PRO_5028131680" evidence="10">
    <location>
        <begin position="30"/>
        <end position="520"/>
    </location>
</feature>
<dbReference type="SMART" id="SM00020">
    <property type="entry name" value="Tryp_SPc"/>
    <property type="match status" value="1"/>
</dbReference>
<dbReference type="SUPFAM" id="SSF50494">
    <property type="entry name" value="Trypsin-like serine proteases"/>
    <property type="match status" value="1"/>
</dbReference>
<name>A0A6P3X593_DINQU</name>
<accession>A0A6P3X593</accession>
<evidence type="ECO:0000256" key="7">
    <source>
        <dbReference type="ARBA" id="ARBA00023145"/>
    </source>
</evidence>
<dbReference type="InterPro" id="IPR009003">
    <property type="entry name" value="Peptidase_S1_PA"/>
</dbReference>
<dbReference type="PANTHER" id="PTHR24260:SF143">
    <property type="entry name" value="SERINE PROTEASE GD-LIKE PROTEIN"/>
    <property type="match status" value="1"/>
</dbReference>
<dbReference type="InterPro" id="IPR001314">
    <property type="entry name" value="Peptidase_S1A"/>
</dbReference>
<keyword evidence="4 10" id="KW-0732">Signal</keyword>
<sequence>MNKSFTMVKVSIMTIWLMQLLCMLVEVSGQSPCPQYFTYITDPSTNEIMGQVQIPSPPRNVELHLKVGLSIAVALPTRYVGRLELAHSKEDSVRIVQQGGPLLYRILFPLSRPIPVLTGIWFNDQVYCVGPRAVGPVVTSIVLEHTLYPPQMVPLSQNTPSYVRPSQNTYHPVYIHLPEVQTMRPFFTIPTIQPSRRPTESKKKPLTPRPVTTERIDLSDEIDKNIFLNPNIPQSRPQLQSQPQPSQNNGDCGRSVNTNEINPLISKGMSISPGQWPWLVALFLVKIDFEFQCAGSLVTKRHVITAAHCLKLNAQTNVNIPPSTMLASVGRYRLRDWREAGSVNREIESYMLHPDYTHQGTGDSDLAVLVLRTSVEYSSTIKPVCLWPGPSNLQNVVNKLGFVVGWGRDEFGNPYLAEPRMAKLPIVSQEVCLWSDQRFVSFTSNRTFCAGLKDGSGPCNGDSGSGLVLHDSTTGRYQLRGIVSRSLFDLNEMTCDLTQYVVFVDVAQYMPWINQQISIP</sequence>
<evidence type="ECO:0000313" key="13">
    <source>
        <dbReference type="RefSeq" id="XP_014473475.1"/>
    </source>
</evidence>
<dbReference type="Pfam" id="PF16030">
    <property type="entry name" value="GD_N"/>
    <property type="match status" value="1"/>
</dbReference>
<dbReference type="PROSITE" id="PS50240">
    <property type="entry name" value="TRYPSIN_DOM"/>
    <property type="match status" value="1"/>
</dbReference>
<evidence type="ECO:0000256" key="8">
    <source>
        <dbReference type="ARBA" id="ARBA00023157"/>
    </source>
</evidence>
<keyword evidence="7" id="KW-0865">Zymogen</keyword>
<keyword evidence="12" id="KW-1185">Reference proteome</keyword>
<feature type="region of interest" description="Disordered" evidence="9">
    <location>
        <begin position="227"/>
        <end position="259"/>
    </location>
</feature>
<dbReference type="PROSITE" id="PS00134">
    <property type="entry name" value="TRYPSIN_HIS"/>
    <property type="match status" value="1"/>
</dbReference>
<keyword evidence="3" id="KW-0645">Protease</keyword>
<dbReference type="Pfam" id="PF00089">
    <property type="entry name" value="Trypsin"/>
    <property type="match status" value="1"/>
</dbReference>
<evidence type="ECO:0000256" key="10">
    <source>
        <dbReference type="SAM" id="SignalP"/>
    </source>
</evidence>
<dbReference type="Gene3D" id="2.40.10.10">
    <property type="entry name" value="Trypsin-like serine proteases"/>
    <property type="match status" value="1"/>
</dbReference>
<organism evidence="12 13">
    <name type="scientific">Dinoponera quadriceps</name>
    <name type="common">South American ant</name>
    <dbReference type="NCBI Taxonomy" id="609295"/>
    <lineage>
        <taxon>Eukaryota</taxon>
        <taxon>Metazoa</taxon>
        <taxon>Ecdysozoa</taxon>
        <taxon>Arthropoda</taxon>
        <taxon>Hexapoda</taxon>
        <taxon>Insecta</taxon>
        <taxon>Pterygota</taxon>
        <taxon>Neoptera</taxon>
        <taxon>Endopterygota</taxon>
        <taxon>Hymenoptera</taxon>
        <taxon>Apocrita</taxon>
        <taxon>Aculeata</taxon>
        <taxon>Formicoidea</taxon>
        <taxon>Formicidae</taxon>
        <taxon>Ponerinae</taxon>
        <taxon>Ponerini</taxon>
        <taxon>Dinoponera</taxon>
    </lineage>
</organism>
<dbReference type="InterPro" id="IPR043504">
    <property type="entry name" value="Peptidase_S1_PA_chymotrypsin"/>
</dbReference>
<keyword evidence="2" id="KW-0964">Secreted</keyword>
<evidence type="ECO:0000256" key="4">
    <source>
        <dbReference type="ARBA" id="ARBA00022729"/>
    </source>
</evidence>
<dbReference type="Proteomes" id="UP000515204">
    <property type="component" value="Unplaced"/>
</dbReference>
<dbReference type="InterPro" id="IPR031986">
    <property type="entry name" value="GD_N"/>
</dbReference>
<dbReference type="PANTHER" id="PTHR24260">
    <property type="match status" value="1"/>
</dbReference>
<feature type="domain" description="Peptidase S1" evidence="11">
    <location>
        <begin position="265"/>
        <end position="518"/>
    </location>
</feature>
<dbReference type="GO" id="GO:0006508">
    <property type="term" value="P:proteolysis"/>
    <property type="evidence" value="ECO:0007669"/>
    <property type="project" value="UniProtKB-KW"/>
</dbReference>
<dbReference type="PRINTS" id="PR00722">
    <property type="entry name" value="CHYMOTRYPSIN"/>
</dbReference>
<dbReference type="GO" id="GO:0004252">
    <property type="term" value="F:serine-type endopeptidase activity"/>
    <property type="evidence" value="ECO:0007669"/>
    <property type="project" value="InterPro"/>
</dbReference>
<dbReference type="InterPro" id="IPR051333">
    <property type="entry name" value="CLIP_Serine_Protease"/>
</dbReference>
<proteinExistence type="predicted"/>
<keyword evidence="6" id="KW-0720">Serine protease</keyword>
<evidence type="ECO:0000256" key="3">
    <source>
        <dbReference type="ARBA" id="ARBA00022670"/>
    </source>
</evidence>